<feature type="domain" description="Ketoreductase" evidence="3">
    <location>
        <begin position="9"/>
        <end position="228"/>
    </location>
</feature>
<dbReference type="GO" id="GO:0032787">
    <property type="term" value="P:monocarboxylic acid metabolic process"/>
    <property type="evidence" value="ECO:0007669"/>
    <property type="project" value="UniProtKB-ARBA"/>
</dbReference>
<dbReference type="InterPro" id="IPR036291">
    <property type="entry name" value="NAD(P)-bd_dom_sf"/>
</dbReference>
<organism evidence="4 5">
    <name type="scientific">Halotia branconii CENA392</name>
    <dbReference type="NCBI Taxonomy" id="1539056"/>
    <lineage>
        <taxon>Bacteria</taxon>
        <taxon>Bacillati</taxon>
        <taxon>Cyanobacteriota</taxon>
        <taxon>Cyanophyceae</taxon>
        <taxon>Nostocales</taxon>
        <taxon>Nodulariaceae</taxon>
        <taxon>Halotia</taxon>
    </lineage>
</organism>
<keyword evidence="5" id="KW-1185">Reference proteome</keyword>
<evidence type="ECO:0000256" key="2">
    <source>
        <dbReference type="ARBA" id="ARBA00023002"/>
    </source>
</evidence>
<proteinExistence type="inferred from homology"/>
<dbReference type="EMBL" id="CP124543">
    <property type="protein sequence ID" value="WGV27084.1"/>
    <property type="molecule type" value="Genomic_DNA"/>
</dbReference>
<dbReference type="AlphaFoldDB" id="A0AAJ6NV71"/>
<reference evidence="4 5" key="1">
    <citation type="journal article" date="2023" name="Limnol Oceanogr Lett">
        <title>Environmental adaptations by the intertidal Antarctic cyanobacterium Halotia branconii CENA392 as revealed using long-read genome sequencing.</title>
        <authorList>
            <person name="Dextro R.B."/>
            <person name="Delbaje E."/>
            <person name="Freitas P.N.N."/>
            <person name="Geraldes V."/>
            <person name="Pinto E."/>
            <person name="Long P.F."/>
            <person name="Fiore M.F."/>
        </authorList>
    </citation>
    <scope>NUCLEOTIDE SEQUENCE [LARGE SCALE GENOMIC DNA]</scope>
    <source>
        <strain evidence="4 5">CENA392</strain>
    </source>
</reference>
<dbReference type="InterPro" id="IPR050259">
    <property type="entry name" value="SDR"/>
</dbReference>
<dbReference type="PANTHER" id="PTHR42879:SF2">
    <property type="entry name" value="3-OXOACYL-[ACYL-CARRIER-PROTEIN] REDUCTASE FABG"/>
    <property type="match status" value="1"/>
</dbReference>
<dbReference type="PANTHER" id="PTHR42879">
    <property type="entry name" value="3-OXOACYL-(ACYL-CARRIER-PROTEIN) REDUCTASE"/>
    <property type="match status" value="1"/>
</dbReference>
<sequence length="255" mass="27252">MLNFNFSGKNVLITGASRGIGKAVATAFAQAGARVALHYHQQTKAAERVHQSLVGEGHILVQADLANPVAVEQMVNQAIAQLGHIDVLVNNAGIYQEHPLKEISYEDWQATWQQTISVNLLGAVNVSYCVAQQMIERHNGRIINVTSRGAFKGEPRATAYAASKAGLNAFSQSLALHLAPHNIFVTAVAPGWVATDMSQAILESPAGEAIRQQSPLNRVANPQEVAHTILFLASEGAEMLTGAILDVNGASYLRS</sequence>
<dbReference type="PROSITE" id="PS00061">
    <property type="entry name" value="ADH_SHORT"/>
    <property type="match status" value="1"/>
</dbReference>
<comment type="similarity">
    <text evidence="1">Belongs to the short-chain dehydrogenases/reductases (SDR) family.</text>
</comment>
<protein>
    <submittedName>
        <fullName evidence="4">SDR family oxidoreductase</fullName>
        <ecNumber evidence="4">1.-.-.-</ecNumber>
    </submittedName>
</protein>
<dbReference type="PRINTS" id="PR00080">
    <property type="entry name" value="SDRFAMILY"/>
</dbReference>
<dbReference type="KEGG" id="hbq:QI031_06195"/>
<dbReference type="EC" id="1.-.-.-" evidence="4"/>
<evidence type="ECO:0000313" key="5">
    <source>
        <dbReference type="Proteomes" id="UP001223520"/>
    </source>
</evidence>
<dbReference type="SMART" id="SM00822">
    <property type="entry name" value="PKS_KR"/>
    <property type="match status" value="1"/>
</dbReference>
<dbReference type="CDD" id="cd05233">
    <property type="entry name" value="SDR_c"/>
    <property type="match status" value="1"/>
</dbReference>
<dbReference type="InterPro" id="IPR002347">
    <property type="entry name" value="SDR_fam"/>
</dbReference>
<dbReference type="GO" id="GO:0016491">
    <property type="term" value="F:oxidoreductase activity"/>
    <property type="evidence" value="ECO:0007669"/>
    <property type="project" value="UniProtKB-KW"/>
</dbReference>
<name>A0AAJ6NV71_9CYAN</name>
<evidence type="ECO:0000256" key="1">
    <source>
        <dbReference type="ARBA" id="ARBA00006484"/>
    </source>
</evidence>
<dbReference type="FunFam" id="3.40.50.720:FF:000173">
    <property type="entry name" value="3-oxoacyl-[acyl-carrier protein] reductase"/>
    <property type="match status" value="1"/>
</dbReference>
<keyword evidence="2 4" id="KW-0560">Oxidoreductase</keyword>
<dbReference type="RefSeq" id="WP_281484325.1">
    <property type="nucleotide sequence ID" value="NZ_CP124543.1"/>
</dbReference>
<accession>A0AAJ6NV71</accession>
<dbReference type="InterPro" id="IPR057326">
    <property type="entry name" value="KR_dom"/>
</dbReference>
<dbReference type="SUPFAM" id="SSF51735">
    <property type="entry name" value="NAD(P)-binding Rossmann-fold domains"/>
    <property type="match status" value="1"/>
</dbReference>
<evidence type="ECO:0000259" key="3">
    <source>
        <dbReference type="SMART" id="SM00822"/>
    </source>
</evidence>
<gene>
    <name evidence="4" type="ORF">QI031_06195</name>
</gene>
<dbReference type="Proteomes" id="UP001223520">
    <property type="component" value="Chromosome"/>
</dbReference>
<evidence type="ECO:0000313" key="4">
    <source>
        <dbReference type="EMBL" id="WGV27084.1"/>
    </source>
</evidence>
<dbReference type="PRINTS" id="PR00081">
    <property type="entry name" value="GDHRDH"/>
</dbReference>
<dbReference type="Gene3D" id="3.40.50.720">
    <property type="entry name" value="NAD(P)-binding Rossmann-like Domain"/>
    <property type="match status" value="1"/>
</dbReference>
<dbReference type="InterPro" id="IPR020904">
    <property type="entry name" value="Sc_DH/Rdtase_CS"/>
</dbReference>
<dbReference type="Pfam" id="PF13561">
    <property type="entry name" value="adh_short_C2"/>
    <property type="match status" value="1"/>
</dbReference>